<proteinExistence type="predicted"/>
<name>A0ACD3VIX8_9BRAD</name>
<dbReference type="EMBL" id="CP088282">
    <property type="protein sequence ID" value="UGY06243.1"/>
    <property type="molecule type" value="Genomic_DNA"/>
</dbReference>
<sequence>MNWVKGLLVLLALLLGYADLVSTNVILNLGLGELNPFMHLAQTWFGVWWLVPKLGLTFLVTWLLWRSNNVYNIALVVAFCSTPVLNNLVVIAGNS</sequence>
<reference evidence="1 2" key="1">
    <citation type="journal article" date="2021" name="Int. J. Syst. Evol. Microbiol.">
        <title>Bradyrhizobium septentrionale sp. nov. (sv. septentrionale) and Bradyrhizobium quebecense sp. nov. (sv. septentrionale) associated with legumes native to Canada possess rearranged symbiosis genes and numerous insertion sequences.</title>
        <authorList>
            <person name="Bromfield E.S.P."/>
            <person name="Cloutier S."/>
        </authorList>
    </citation>
    <scope>NUCLEOTIDE SEQUENCE [LARGE SCALE GENOMIC DNA]</scope>
    <source>
        <strain evidence="1 2">12S5</strain>
    </source>
</reference>
<dbReference type="Proteomes" id="UP000692816">
    <property type="component" value="Chromosome"/>
</dbReference>
<evidence type="ECO:0000313" key="2">
    <source>
        <dbReference type="Proteomes" id="UP000692816"/>
    </source>
</evidence>
<gene>
    <name evidence="1" type="ORF">J4P68_0016550</name>
</gene>
<accession>A0ACD3VIX8</accession>
<protein>
    <submittedName>
        <fullName evidence="1">DUF5658 family protein</fullName>
    </submittedName>
</protein>
<organism evidence="1 2">
    <name type="scientific">Bradyrhizobium quebecense</name>
    <dbReference type="NCBI Taxonomy" id="2748629"/>
    <lineage>
        <taxon>Bacteria</taxon>
        <taxon>Pseudomonadati</taxon>
        <taxon>Pseudomonadota</taxon>
        <taxon>Alphaproteobacteria</taxon>
        <taxon>Hyphomicrobiales</taxon>
        <taxon>Nitrobacteraceae</taxon>
        <taxon>Bradyrhizobium</taxon>
    </lineage>
</organism>
<keyword evidence="2" id="KW-1185">Reference proteome</keyword>
<evidence type="ECO:0000313" key="1">
    <source>
        <dbReference type="EMBL" id="UGY06243.1"/>
    </source>
</evidence>